<dbReference type="Gene3D" id="3.30.428.10">
    <property type="entry name" value="HIT-like"/>
    <property type="match status" value="1"/>
</dbReference>
<dbReference type="Proteomes" id="UP000230179">
    <property type="component" value="Unassembled WGS sequence"/>
</dbReference>
<dbReference type="AlphaFoldDB" id="A0A2H0UBF0"/>
<comment type="caution">
    <text evidence="1">The sequence shown here is derived from an EMBL/GenBank/DDBJ whole genome shotgun (WGS) entry which is preliminary data.</text>
</comment>
<accession>A0A2H0UBF0</accession>
<dbReference type="SUPFAM" id="SSF54197">
    <property type="entry name" value="HIT-like"/>
    <property type="match status" value="1"/>
</dbReference>
<protein>
    <recommendedName>
        <fullName evidence="3">Cwf19-like C-terminal domain-containing protein</fullName>
    </recommendedName>
</protein>
<reference evidence="2" key="1">
    <citation type="submission" date="2017-09" db="EMBL/GenBank/DDBJ databases">
        <title>Depth-based differentiation of microbial function through sediment-hosted aquifers and enrichment of novel symbionts in the deep terrestrial subsurface.</title>
        <authorList>
            <person name="Probst A.J."/>
            <person name="Ladd B."/>
            <person name="Jarett J.K."/>
            <person name="Geller-Mcgrath D.E."/>
            <person name="Sieber C.M.K."/>
            <person name="Emerson J.B."/>
            <person name="Anantharaman K."/>
            <person name="Thomas B.C."/>
            <person name="Malmstrom R."/>
            <person name="Stieglmeier M."/>
            <person name="Klingl A."/>
            <person name="Woyke T."/>
            <person name="Ryan C.M."/>
            <person name="Banfield J.F."/>
        </authorList>
    </citation>
    <scope>NUCLEOTIDE SEQUENCE [LARGE SCALE GENOMIC DNA]</scope>
</reference>
<dbReference type="EMBL" id="PFBL01000020">
    <property type="protein sequence ID" value="PIR83105.1"/>
    <property type="molecule type" value="Genomic_DNA"/>
</dbReference>
<proteinExistence type="predicted"/>
<evidence type="ECO:0000313" key="1">
    <source>
        <dbReference type="EMBL" id="PIR83105.1"/>
    </source>
</evidence>
<organism evidence="1 2">
    <name type="scientific">Candidatus Kaiserbacteria bacterium CG10_big_fil_rev_8_21_14_0_10_56_12</name>
    <dbReference type="NCBI Taxonomy" id="1974611"/>
    <lineage>
        <taxon>Bacteria</taxon>
        <taxon>Candidatus Kaiseribacteriota</taxon>
    </lineage>
</organism>
<dbReference type="InterPro" id="IPR036265">
    <property type="entry name" value="HIT-like_sf"/>
</dbReference>
<evidence type="ECO:0000313" key="2">
    <source>
        <dbReference type="Proteomes" id="UP000230179"/>
    </source>
</evidence>
<evidence type="ECO:0008006" key="3">
    <source>
        <dbReference type="Google" id="ProtNLM"/>
    </source>
</evidence>
<gene>
    <name evidence="1" type="ORF">COU19_02315</name>
</gene>
<name>A0A2H0UBF0_9BACT</name>
<sequence length="158" mass="18128">MGAKRTFVDLDAAGPRHEYRAILAKIKKDAVCPFCPQNFKYHTRPILHETRHWLSTENFAPYIGTKHQFLLLHKKHIEHLTEMSPAAWGELLKHAQWLCKKYDLPAGSIFMRFGDVKYTNASVAHLHAQLLIGTKRAKKTFPIAPPLGFSTKPYIPKK</sequence>